<reference evidence="1 2" key="1">
    <citation type="submission" date="2021-03" db="EMBL/GenBank/DDBJ databases">
        <title>Aliifodinibius sp. nov., a new bacterium isolated from saline soil.</title>
        <authorList>
            <person name="Galisteo C."/>
            <person name="De La Haba R."/>
            <person name="Sanchez-Porro C."/>
            <person name="Ventosa A."/>
        </authorList>
    </citation>
    <scope>NUCLEOTIDE SEQUENCE [LARGE SCALE GENOMIC DNA]</scope>
    <source>
        <strain evidence="1 2">1BSP15-2V2</strain>
    </source>
</reference>
<keyword evidence="2" id="KW-1185">Reference proteome</keyword>
<accession>A0ABT3PTD1</accession>
<dbReference type="EMBL" id="JAGGJA010000023">
    <property type="protein sequence ID" value="MCW9709116.1"/>
    <property type="molecule type" value="Genomic_DNA"/>
</dbReference>
<name>A0ABT3PTD1_9BACT</name>
<gene>
    <name evidence="1" type="ORF">J6I44_19805</name>
</gene>
<evidence type="ECO:0008006" key="3">
    <source>
        <dbReference type="Google" id="ProtNLM"/>
    </source>
</evidence>
<dbReference type="RefSeq" id="WP_265767986.1">
    <property type="nucleotide sequence ID" value="NZ_JAGGJA010000023.1"/>
</dbReference>
<comment type="caution">
    <text evidence="1">The sequence shown here is derived from an EMBL/GenBank/DDBJ whole genome shotgun (WGS) entry which is preliminary data.</text>
</comment>
<proteinExistence type="predicted"/>
<evidence type="ECO:0000313" key="2">
    <source>
        <dbReference type="Proteomes" id="UP001207918"/>
    </source>
</evidence>
<organism evidence="1 2">
    <name type="scientific">Fodinibius salsisoli</name>
    <dbReference type="NCBI Taxonomy" id="2820877"/>
    <lineage>
        <taxon>Bacteria</taxon>
        <taxon>Pseudomonadati</taxon>
        <taxon>Balneolota</taxon>
        <taxon>Balneolia</taxon>
        <taxon>Balneolales</taxon>
        <taxon>Balneolaceae</taxon>
        <taxon>Fodinibius</taxon>
    </lineage>
</organism>
<sequence length="76" mass="8937">MKRDQVLKNTIEKLHQLDDVELKEAKDFVDFLLSKVAERGLVDEIQQQAEKGKSFDFLHDEEELYTLEDLKGDEEL</sequence>
<dbReference type="Proteomes" id="UP001207918">
    <property type="component" value="Unassembled WGS sequence"/>
</dbReference>
<protein>
    <recommendedName>
        <fullName evidence="3">DUF2281 domain-containing protein</fullName>
    </recommendedName>
</protein>
<evidence type="ECO:0000313" key="1">
    <source>
        <dbReference type="EMBL" id="MCW9709116.1"/>
    </source>
</evidence>